<evidence type="ECO:0000256" key="1">
    <source>
        <dbReference type="SAM" id="MobiDB-lite"/>
    </source>
</evidence>
<dbReference type="EMBL" id="QEAM01000912">
    <property type="protein sequence ID" value="TPX33157.1"/>
    <property type="molecule type" value="Genomic_DNA"/>
</dbReference>
<proteinExistence type="predicted"/>
<feature type="domain" description="Integrase zinc-binding" evidence="2">
    <location>
        <begin position="125"/>
        <end position="180"/>
    </location>
</feature>
<feature type="region of interest" description="Disordered" evidence="1">
    <location>
        <begin position="72"/>
        <end position="103"/>
    </location>
</feature>
<reference evidence="3 4" key="1">
    <citation type="journal article" date="2019" name="Sci. Rep.">
        <title>Comparative genomics of chytrid fungi reveal insights into the obligate biotrophic and pathogenic lifestyle of Synchytrium endobioticum.</title>
        <authorList>
            <person name="van de Vossenberg B.T.L.H."/>
            <person name="Warris S."/>
            <person name="Nguyen H.D.T."/>
            <person name="van Gent-Pelzer M.P.E."/>
            <person name="Joly D.L."/>
            <person name="van de Geest H.C."/>
            <person name="Bonants P.J.M."/>
            <person name="Smith D.S."/>
            <person name="Levesque C.A."/>
            <person name="van der Lee T.A.J."/>
        </authorList>
    </citation>
    <scope>NUCLEOTIDE SEQUENCE [LARGE SCALE GENOMIC DNA]</scope>
    <source>
        <strain evidence="3 4">LEV6574</strain>
    </source>
</reference>
<dbReference type="AlphaFoldDB" id="A0A507BWE3"/>
<dbReference type="Pfam" id="PF17921">
    <property type="entry name" value="Integrase_H2C2"/>
    <property type="match status" value="1"/>
</dbReference>
<organism evidence="3 4">
    <name type="scientific">Synchytrium endobioticum</name>
    <dbReference type="NCBI Taxonomy" id="286115"/>
    <lineage>
        <taxon>Eukaryota</taxon>
        <taxon>Fungi</taxon>
        <taxon>Fungi incertae sedis</taxon>
        <taxon>Chytridiomycota</taxon>
        <taxon>Chytridiomycota incertae sedis</taxon>
        <taxon>Chytridiomycetes</taxon>
        <taxon>Synchytriales</taxon>
        <taxon>Synchytriaceae</taxon>
        <taxon>Synchytrium</taxon>
    </lineage>
</organism>
<dbReference type="InterPro" id="IPR052160">
    <property type="entry name" value="Gypsy_RT_Integrase-like"/>
</dbReference>
<dbReference type="Gene3D" id="1.10.340.70">
    <property type="match status" value="1"/>
</dbReference>
<accession>A0A507BWE3</accession>
<dbReference type="Proteomes" id="UP000320475">
    <property type="component" value="Unassembled WGS sequence"/>
</dbReference>
<evidence type="ECO:0000313" key="4">
    <source>
        <dbReference type="Proteomes" id="UP000320475"/>
    </source>
</evidence>
<evidence type="ECO:0000259" key="2">
    <source>
        <dbReference type="Pfam" id="PF17921"/>
    </source>
</evidence>
<sequence length="182" mass="20612">MTEKDVKLRLEHQVIPTEAFPTEEALDALIQELKLAAIKEEQMLLDSTASIGNWGGSNFPLSVSNDCQTREKNGTVSRAKIKTSDCSSSVVEDDDDQKEEGNQGAEEMIVKGREAYHINLTGNEHRQQDVLKLYHDHPLAGHYGIQKTTELILRKYWWTGIRKSVMEHVKSCDTCQRNKTVN</sequence>
<name>A0A507BWE3_9FUNG</name>
<protein>
    <recommendedName>
        <fullName evidence="2">Integrase zinc-binding domain-containing protein</fullName>
    </recommendedName>
</protein>
<comment type="caution">
    <text evidence="3">The sequence shown here is derived from an EMBL/GenBank/DDBJ whole genome shotgun (WGS) entry which is preliminary data.</text>
</comment>
<dbReference type="FunFam" id="1.10.340.70:FF:000001">
    <property type="entry name" value="Retrovirus-related Pol polyprotein from transposon gypsy-like Protein"/>
    <property type="match status" value="1"/>
</dbReference>
<dbReference type="OrthoDB" id="2185046at2759"/>
<dbReference type="InterPro" id="IPR041588">
    <property type="entry name" value="Integrase_H2C2"/>
</dbReference>
<dbReference type="VEuPathDB" id="FungiDB:SeMB42_g07694"/>
<gene>
    <name evidence="3" type="ORF">SeLEV6574_g08403</name>
</gene>
<evidence type="ECO:0000313" key="3">
    <source>
        <dbReference type="EMBL" id="TPX33157.1"/>
    </source>
</evidence>
<dbReference type="PANTHER" id="PTHR47266">
    <property type="entry name" value="ENDONUCLEASE-RELATED"/>
    <property type="match status" value="1"/>
</dbReference>